<reference evidence="1 2" key="1">
    <citation type="submission" date="2016-10" db="EMBL/GenBank/DDBJ databases">
        <authorList>
            <person name="de Groot N.N."/>
        </authorList>
    </citation>
    <scope>NUCLEOTIDE SEQUENCE [LARGE SCALE GENOMIC DNA]</scope>
    <source>
        <strain evidence="1 2">CGMCC 4.2023</strain>
    </source>
</reference>
<organism evidence="1 2">
    <name type="scientific">Actinacidiphila yanglinensis</name>
    <dbReference type="NCBI Taxonomy" id="310779"/>
    <lineage>
        <taxon>Bacteria</taxon>
        <taxon>Bacillati</taxon>
        <taxon>Actinomycetota</taxon>
        <taxon>Actinomycetes</taxon>
        <taxon>Kitasatosporales</taxon>
        <taxon>Streptomycetaceae</taxon>
        <taxon>Actinacidiphila</taxon>
    </lineage>
</organism>
<proteinExistence type="predicted"/>
<protein>
    <submittedName>
        <fullName evidence="1">Uncharacterized protein</fullName>
    </submittedName>
</protein>
<name>A0A1H6BUT0_9ACTN</name>
<evidence type="ECO:0000313" key="1">
    <source>
        <dbReference type="EMBL" id="SEG64410.1"/>
    </source>
</evidence>
<keyword evidence="2" id="KW-1185">Reference proteome</keyword>
<evidence type="ECO:0000313" key="2">
    <source>
        <dbReference type="Proteomes" id="UP000236754"/>
    </source>
</evidence>
<dbReference type="EMBL" id="FNVU01000007">
    <property type="protein sequence ID" value="SEG64410.1"/>
    <property type="molecule type" value="Genomic_DNA"/>
</dbReference>
<sequence length="95" mass="10404">MSADRALISHRDYHWSLIVVLLGIPASQYPEFEWADRAAIPTPAQRRDALTAIGYQAAPGKEWEWTEMYPDPDAPPAPVELIAAIDVHPAGGEGP</sequence>
<dbReference type="InterPro" id="IPR046270">
    <property type="entry name" value="DUF6303"/>
</dbReference>
<dbReference type="Proteomes" id="UP000236754">
    <property type="component" value="Unassembled WGS sequence"/>
</dbReference>
<dbReference type="AlphaFoldDB" id="A0A1H6BUT0"/>
<gene>
    <name evidence="1" type="ORF">SAMN05216223_107257</name>
</gene>
<dbReference type="RefSeq" id="WP_103886968.1">
    <property type="nucleotide sequence ID" value="NZ_FNVU01000007.1"/>
</dbReference>
<dbReference type="OrthoDB" id="4247158at2"/>
<accession>A0A1H6BUT0</accession>
<dbReference type="Pfam" id="PF19820">
    <property type="entry name" value="DUF6303"/>
    <property type="match status" value="1"/>
</dbReference>